<dbReference type="GO" id="GO:0003677">
    <property type="term" value="F:DNA binding"/>
    <property type="evidence" value="ECO:0007669"/>
    <property type="project" value="UniProtKB-KW"/>
</dbReference>
<evidence type="ECO:0000256" key="3">
    <source>
        <dbReference type="ARBA" id="ARBA00023163"/>
    </source>
</evidence>
<evidence type="ECO:0000313" key="5">
    <source>
        <dbReference type="EMBL" id="GAA4805107.1"/>
    </source>
</evidence>
<evidence type="ECO:0000259" key="4">
    <source>
        <dbReference type="PROSITE" id="PS50932"/>
    </source>
</evidence>
<keyword evidence="3" id="KW-0804">Transcription</keyword>
<organism evidence="5 6">
    <name type="scientific">Tomitella cavernea</name>
    <dbReference type="NCBI Taxonomy" id="1387982"/>
    <lineage>
        <taxon>Bacteria</taxon>
        <taxon>Bacillati</taxon>
        <taxon>Actinomycetota</taxon>
        <taxon>Actinomycetes</taxon>
        <taxon>Mycobacteriales</taxon>
        <taxon>Tomitella</taxon>
    </lineage>
</organism>
<dbReference type="InterPro" id="IPR046335">
    <property type="entry name" value="LacI/GalR-like_sensor"/>
</dbReference>
<dbReference type="PANTHER" id="PTHR30146">
    <property type="entry name" value="LACI-RELATED TRANSCRIPTIONAL REPRESSOR"/>
    <property type="match status" value="1"/>
</dbReference>
<dbReference type="PROSITE" id="PS50932">
    <property type="entry name" value="HTH_LACI_2"/>
    <property type="match status" value="1"/>
</dbReference>
<gene>
    <name evidence="5" type="ORF">GCM10023353_04760</name>
</gene>
<reference evidence="6" key="1">
    <citation type="journal article" date="2019" name="Int. J. Syst. Evol. Microbiol.">
        <title>The Global Catalogue of Microorganisms (GCM) 10K type strain sequencing project: providing services to taxonomists for standard genome sequencing and annotation.</title>
        <authorList>
            <consortium name="The Broad Institute Genomics Platform"/>
            <consortium name="The Broad Institute Genome Sequencing Center for Infectious Disease"/>
            <person name="Wu L."/>
            <person name="Ma J."/>
        </authorList>
    </citation>
    <scope>NUCLEOTIDE SEQUENCE [LARGE SCALE GENOMIC DNA]</scope>
    <source>
        <strain evidence="6">JCM 18542</strain>
    </source>
</reference>
<dbReference type="Proteomes" id="UP001500839">
    <property type="component" value="Unassembled WGS sequence"/>
</dbReference>
<proteinExistence type="predicted"/>
<dbReference type="InterPro" id="IPR010982">
    <property type="entry name" value="Lambda_DNA-bd_dom_sf"/>
</dbReference>
<dbReference type="InterPro" id="IPR028082">
    <property type="entry name" value="Peripla_BP_I"/>
</dbReference>
<dbReference type="Gene3D" id="1.10.260.40">
    <property type="entry name" value="lambda repressor-like DNA-binding domains"/>
    <property type="match status" value="1"/>
</dbReference>
<comment type="caution">
    <text evidence="5">The sequence shown here is derived from an EMBL/GenBank/DDBJ whole genome shotgun (WGS) entry which is preliminary data.</text>
</comment>
<dbReference type="InterPro" id="IPR000843">
    <property type="entry name" value="HTH_LacI"/>
</dbReference>
<dbReference type="Pfam" id="PF13377">
    <property type="entry name" value="Peripla_BP_3"/>
    <property type="match status" value="1"/>
</dbReference>
<dbReference type="EMBL" id="BAABKQ010000001">
    <property type="protein sequence ID" value="GAA4805107.1"/>
    <property type="molecule type" value="Genomic_DNA"/>
</dbReference>
<dbReference type="SUPFAM" id="SSF53822">
    <property type="entry name" value="Periplasmic binding protein-like I"/>
    <property type="match status" value="1"/>
</dbReference>
<dbReference type="CDD" id="cd06267">
    <property type="entry name" value="PBP1_LacI_sugar_binding-like"/>
    <property type="match status" value="1"/>
</dbReference>
<name>A0ABP9C4Y4_9ACTN</name>
<keyword evidence="6" id="KW-1185">Reference proteome</keyword>
<sequence>MSEDDSTAAPGTVAARPAATIYDIADLAGVNPSTVSRALTKPGRISARTEKKIRDAAAQLNYRVNPMARALPTGRTRTLGLLVADLTNPMFFDLMRGAEQSASRSGYTLVLAESQESGERELQAAGRVAPSVDGLVLVTTRMTDDEIRRIAGGKPLVVINRRVEAIPAVVPDLQSGVGEALEHLRDAGHRSVAYLSGPARSWMSRARWELILDRAVALGMNVVEIGPNPPTVDGGRAALTRVRAAGVTAAIAYNDLMAIGLMQQAQEGGMDVPGDVSIVGFDDIFGSDFTSPKLTTVSIPYERIGELAIGEVLTLIGDAPGVPTGPGAAEGTSGVTGADLTTRLTVRGSTGPAPGT</sequence>
<evidence type="ECO:0000256" key="2">
    <source>
        <dbReference type="ARBA" id="ARBA00023125"/>
    </source>
</evidence>
<dbReference type="SMART" id="SM00354">
    <property type="entry name" value="HTH_LACI"/>
    <property type="match status" value="1"/>
</dbReference>
<evidence type="ECO:0000313" key="6">
    <source>
        <dbReference type="Proteomes" id="UP001500839"/>
    </source>
</evidence>
<dbReference type="PANTHER" id="PTHR30146:SF109">
    <property type="entry name" value="HTH-TYPE TRANSCRIPTIONAL REGULATOR GALS"/>
    <property type="match status" value="1"/>
</dbReference>
<accession>A0ABP9C4Y4</accession>
<feature type="domain" description="HTH lacI-type" evidence="4">
    <location>
        <begin position="19"/>
        <end position="73"/>
    </location>
</feature>
<dbReference type="Gene3D" id="3.40.50.2300">
    <property type="match status" value="2"/>
</dbReference>
<keyword evidence="2 5" id="KW-0238">DNA-binding</keyword>
<dbReference type="Pfam" id="PF00356">
    <property type="entry name" value="LacI"/>
    <property type="match status" value="1"/>
</dbReference>
<dbReference type="CDD" id="cd01392">
    <property type="entry name" value="HTH_LacI"/>
    <property type="match status" value="1"/>
</dbReference>
<dbReference type="RefSeq" id="WP_200171102.1">
    <property type="nucleotide sequence ID" value="NZ_BAABKQ010000001.1"/>
</dbReference>
<evidence type="ECO:0000256" key="1">
    <source>
        <dbReference type="ARBA" id="ARBA00023015"/>
    </source>
</evidence>
<protein>
    <submittedName>
        <fullName evidence="5">LacI family DNA-binding transcriptional regulator</fullName>
    </submittedName>
</protein>
<keyword evidence="1" id="KW-0805">Transcription regulation</keyword>
<dbReference type="SUPFAM" id="SSF47413">
    <property type="entry name" value="lambda repressor-like DNA-binding domains"/>
    <property type="match status" value="1"/>
</dbReference>